<gene>
    <name evidence="5" type="ORF">GJQ69_08360</name>
    <name evidence="6" type="ORF">GKP14_05445</name>
</gene>
<dbReference type="SUPFAM" id="SSF53807">
    <property type="entry name" value="Helical backbone' metal receptor"/>
    <property type="match status" value="1"/>
</dbReference>
<dbReference type="PROSITE" id="PS51257">
    <property type="entry name" value="PROKAR_LIPOPROTEIN"/>
    <property type="match status" value="1"/>
</dbReference>
<feature type="domain" description="Peptidoglycan binding-like" evidence="4">
    <location>
        <begin position="334"/>
        <end position="390"/>
    </location>
</feature>
<feature type="region of interest" description="Disordered" evidence="2">
    <location>
        <begin position="309"/>
        <end position="336"/>
    </location>
</feature>
<organism evidence="5 7">
    <name type="scientific">Caproicibacterium lactatifermentans</name>
    <dbReference type="NCBI Taxonomy" id="2666138"/>
    <lineage>
        <taxon>Bacteria</taxon>
        <taxon>Bacillati</taxon>
        <taxon>Bacillota</taxon>
        <taxon>Clostridia</taxon>
        <taxon>Eubacteriales</taxon>
        <taxon>Oscillospiraceae</taxon>
        <taxon>Caproicibacterium</taxon>
    </lineage>
</organism>
<keyword evidence="8" id="KW-1185">Reference proteome</keyword>
<evidence type="ECO:0000256" key="1">
    <source>
        <dbReference type="ARBA" id="ARBA00008814"/>
    </source>
</evidence>
<dbReference type="EMBL" id="CP046161">
    <property type="protein sequence ID" value="QKO30500.1"/>
    <property type="molecule type" value="Genomic_DNA"/>
</dbReference>
<dbReference type="InterPro" id="IPR036365">
    <property type="entry name" value="PGBD-like_sf"/>
</dbReference>
<evidence type="ECO:0000313" key="8">
    <source>
        <dbReference type="Proteomes" id="UP000509623"/>
    </source>
</evidence>
<dbReference type="EMBL" id="CP046051">
    <property type="protein sequence ID" value="QKN24488.1"/>
    <property type="molecule type" value="Genomic_DNA"/>
</dbReference>
<dbReference type="Pfam" id="PF01471">
    <property type="entry name" value="PG_binding_1"/>
    <property type="match status" value="1"/>
</dbReference>
<proteinExistence type="inferred from homology"/>
<feature type="region of interest" description="Disordered" evidence="2">
    <location>
        <begin position="393"/>
        <end position="416"/>
    </location>
</feature>
<keyword evidence="3" id="KW-0732">Signal</keyword>
<dbReference type="RefSeq" id="WP_086035181.1">
    <property type="nucleotide sequence ID" value="NZ_CP046051.1"/>
</dbReference>
<dbReference type="InterPro" id="IPR050902">
    <property type="entry name" value="ABC_Transporter_SBP"/>
</dbReference>
<accession>A0A859DRF8</accession>
<dbReference type="Proteomes" id="UP000501316">
    <property type="component" value="Chromosome"/>
</dbReference>
<evidence type="ECO:0000313" key="6">
    <source>
        <dbReference type="EMBL" id="QKO30500.1"/>
    </source>
</evidence>
<sequence>MFKRITGALLCAALTLTAFAGCSLSPATVTSQESSVKDWPATVNGVTLKSEPTGVAVVSPNLADVVLSLGYDVKLKAKSKDCTQQALATLTNVTVNDVQTIKSKGVSLVLTDAKPTEAQQSALDNAGVQVIAIPAVQSRAKLQTLYTTVGTAMKGAETGAQCGKKAAQSALMTIDSVTRLVPKSKTVTTGVYLYDAAGGAATGDTMAGSLLTAAGITNVAGGSKNSKMDITALKTVNPSLIFCPKGLKSTLSKTEGYKDLQAVQSGKVYEMDPLLMKTEGENMITAVTYMAGIAYPSLLKTNSAADGAASSASSDSVIPNSTIPAGTTLQSGDQGDNVKAMQNRLKELGYLFVNPTGLYGDGTVQSVQDFQLYNNLDTTGIADSKTLTKMFSKDAAVSPESNSGSTDDSGDTDNAG</sequence>
<dbReference type="SUPFAM" id="SSF47090">
    <property type="entry name" value="PGBD-like"/>
    <property type="match status" value="1"/>
</dbReference>
<dbReference type="Proteomes" id="UP000509623">
    <property type="component" value="Chromosome"/>
</dbReference>
<feature type="compositionally biased region" description="Polar residues" evidence="2">
    <location>
        <begin position="317"/>
        <end position="334"/>
    </location>
</feature>
<feature type="chain" id="PRO_5043703125" evidence="3">
    <location>
        <begin position="21"/>
        <end position="416"/>
    </location>
</feature>
<comment type="similarity">
    <text evidence="1">Belongs to the bacterial solute-binding protein 8 family.</text>
</comment>
<feature type="signal peptide" evidence="3">
    <location>
        <begin position="1"/>
        <end position="20"/>
    </location>
</feature>
<dbReference type="InterPro" id="IPR036366">
    <property type="entry name" value="PGBDSf"/>
</dbReference>
<evidence type="ECO:0000313" key="7">
    <source>
        <dbReference type="Proteomes" id="UP000501316"/>
    </source>
</evidence>
<dbReference type="AlphaFoldDB" id="A0A859DRF8"/>
<evidence type="ECO:0000259" key="4">
    <source>
        <dbReference type="Pfam" id="PF01471"/>
    </source>
</evidence>
<evidence type="ECO:0000256" key="2">
    <source>
        <dbReference type="SAM" id="MobiDB-lite"/>
    </source>
</evidence>
<dbReference type="KEGG" id="clf:GJQ69_08360"/>
<feature type="compositionally biased region" description="Low complexity" evidence="2">
    <location>
        <begin position="401"/>
        <end position="416"/>
    </location>
</feature>
<dbReference type="PANTHER" id="PTHR30535:SF34">
    <property type="entry name" value="MOLYBDATE-BINDING PROTEIN MOLA"/>
    <property type="match status" value="1"/>
</dbReference>
<dbReference type="Gene3D" id="1.10.101.10">
    <property type="entry name" value="PGBD-like superfamily/PGBD"/>
    <property type="match status" value="1"/>
</dbReference>
<reference evidence="6" key="2">
    <citation type="journal article" date="2021" name="Appl. Environ. Microbiol.">
        <title>Adaptability of a Caproate-Producing Bacterium Contributes to Its Dominance in an Anaerobic Fermentation System.</title>
        <authorList>
            <person name="Wang H."/>
            <person name="Gu Y."/>
            <person name="Zhou W."/>
            <person name="Zhao D."/>
            <person name="Qiao Z."/>
            <person name="Zheng J."/>
            <person name="Gao J."/>
            <person name="Chen X."/>
            <person name="Ren C."/>
            <person name="Xu Y."/>
        </authorList>
    </citation>
    <scope>NUCLEOTIDE SEQUENCE</scope>
    <source>
        <strain evidence="6">JNU-WLY1368</strain>
    </source>
</reference>
<reference evidence="7 8" key="1">
    <citation type="submission" date="2019-11" db="EMBL/GenBank/DDBJ databases">
        <authorList>
            <person name="Ren C."/>
            <person name="Wang H."/>
            <person name="Xu Y."/>
        </authorList>
    </citation>
    <scope>NUCLEOTIDE SEQUENCE [LARGE SCALE GENOMIC DNA]</scope>
    <source>
        <strain evidence="8">JNU-WLY1368</strain>
        <strain evidence="5 7">LBM 19010</strain>
    </source>
</reference>
<evidence type="ECO:0000256" key="3">
    <source>
        <dbReference type="SAM" id="SignalP"/>
    </source>
</evidence>
<dbReference type="PANTHER" id="PTHR30535">
    <property type="entry name" value="VITAMIN B12-BINDING PROTEIN"/>
    <property type="match status" value="1"/>
</dbReference>
<reference evidence="6" key="3">
    <citation type="journal article" date="2022" name="Int. J. Syst. Evol. Microbiol.">
        <title>Caproicibacterium lactatifermentans sp. nov., isolated from pit clay used for the production of Chinese strong aroma-type liquor.</title>
        <authorList>
            <person name="Wang H."/>
            <person name="Gu Y."/>
            <person name="Zhao D."/>
            <person name="Qiao Z."/>
            <person name="Zheng J."/>
            <person name="Gao J."/>
            <person name="Ren C."/>
            <person name="Xu Y."/>
        </authorList>
    </citation>
    <scope>NUCLEOTIDE SEQUENCE</scope>
    <source>
        <strain evidence="6">JNU-WLY1368</strain>
    </source>
</reference>
<dbReference type="InterPro" id="IPR002477">
    <property type="entry name" value="Peptidoglycan-bd-like"/>
</dbReference>
<dbReference type="GO" id="GO:0071281">
    <property type="term" value="P:cellular response to iron ion"/>
    <property type="evidence" value="ECO:0007669"/>
    <property type="project" value="TreeGrafter"/>
</dbReference>
<evidence type="ECO:0000313" key="5">
    <source>
        <dbReference type="EMBL" id="QKN24488.1"/>
    </source>
</evidence>
<name>A0A859DRF8_9FIRM</name>
<protein>
    <submittedName>
        <fullName evidence="5">ABC transporter substrate-binding protein</fullName>
    </submittedName>
</protein>
<dbReference type="Gene3D" id="3.40.50.1980">
    <property type="entry name" value="Nitrogenase molybdenum iron protein domain"/>
    <property type="match status" value="2"/>
</dbReference>